<sequence length="122" mass="13333">MGCEERSRGWEEKTSGGGITLRLSPRLCFRQNICPLAMLQATPPAKFPLCFRANLKKYLPSGYASGYASGKISIFKKIAAGYAPGYASGYAPGNFKKIFTLRLCPRLFLKKNLPSGYASGQI</sequence>
<name>A0A0V0ZQX6_9BILA</name>
<comment type="caution">
    <text evidence="1">The sequence shown here is derived from an EMBL/GenBank/DDBJ whole genome shotgun (WGS) entry which is preliminary data.</text>
</comment>
<evidence type="ECO:0000313" key="2">
    <source>
        <dbReference type="Proteomes" id="UP000054783"/>
    </source>
</evidence>
<dbReference type="Proteomes" id="UP000054783">
    <property type="component" value="Unassembled WGS sequence"/>
</dbReference>
<keyword evidence="2" id="KW-1185">Reference proteome</keyword>
<evidence type="ECO:0000313" key="1">
    <source>
        <dbReference type="EMBL" id="KRY15078.1"/>
    </source>
</evidence>
<organism evidence="1 2">
    <name type="scientific">Trichinella patagoniensis</name>
    <dbReference type="NCBI Taxonomy" id="990121"/>
    <lineage>
        <taxon>Eukaryota</taxon>
        <taxon>Metazoa</taxon>
        <taxon>Ecdysozoa</taxon>
        <taxon>Nematoda</taxon>
        <taxon>Enoplea</taxon>
        <taxon>Dorylaimia</taxon>
        <taxon>Trichinellida</taxon>
        <taxon>Trichinellidae</taxon>
        <taxon>Trichinella</taxon>
    </lineage>
</organism>
<reference evidence="1 2" key="1">
    <citation type="submission" date="2015-01" db="EMBL/GenBank/DDBJ databases">
        <title>Evolution of Trichinella species and genotypes.</title>
        <authorList>
            <person name="Korhonen P.K."/>
            <person name="Edoardo P."/>
            <person name="Giuseppe L.R."/>
            <person name="Gasser R.B."/>
        </authorList>
    </citation>
    <scope>NUCLEOTIDE SEQUENCE [LARGE SCALE GENOMIC DNA]</scope>
    <source>
        <strain evidence="1">ISS2496</strain>
    </source>
</reference>
<dbReference type="EMBL" id="JYDQ01000102">
    <property type="protein sequence ID" value="KRY15078.1"/>
    <property type="molecule type" value="Genomic_DNA"/>
</dbReference>
<gene>
    <name evidence="1" type="ORF">T12_11176</name>
</gene>
<proteinExistence type="predicted"/>
<dbReference type="AlphaFoldDB" id="A0A0V0ZQX6"/>
<protein>
    <submittedName>
        <fullName evidence="1">Uncharacterized protein</fullName>
    </submittedName>
</protein>
<accession>A0A0V0ZQX6</accession>